<dbReference type="InterPro" id="IPR036936">
    <property type="entry name" value="CRIB_dom_sf"/>
</dbReference>
<evidence type="ECO:0000313" key="2">
    <source>
        <dbReference type="RefSeq" id="XP_016438632.1"/>
    </source>
</evidence>
<dbReference type="GO" id="GO:0005886">
    <property type="term" value="C:plasma membrane"/>
    <property type="evidence" value="ECO:0000318"/>
    <property type="project" value="GO_Central"/>
</dbReference>
<dbReference type="PaxDb" id="4097-A0A1S3XFH6"/>
<dbReference type="Gene3D" id="3.90.810.10">
    <property type="entry name" value="CRIB domain"/>
    <property type="match status" value="1"/>
</dbReference>
<dbReference type="Pfam" id="PF00786">
    <property type="entry name" value="PBD"/>
    <property type="match status" value="1"/>
</dbReference>
<organism evidence="2">
    <name type="scientific">Nicotiana tabacum</name>
    <name type="common">Common tobacco</name>
    <dbReference type="NCBI Taxonomy" id="4097"/>
    <lineage>
        <taxon>Eukaryota</taxon>
        <taxon>Viridiplantae</taxon>
        <taxon>Streptophyta</taxon>
        <taxon>Embryophyta</taxon>
        <taxon>Tracheophyta</taxon>
        <taxon>Spermatophyta</taxon>
        <taxon>Magnoliopsida</taxon>
        <taxon>eudicotyledons</taxon>
        <taxon>Gunneridae</taxon>
        <taxon>Pentapetalae</taxon>
        <taxon>asterids</taxon>
        <taxon>lamiids</taxon>
        <taxon>Solanales</taxon>
        <taxon>Solanaceae</taxon>
        <taxon>Nicotianoideae</taxon>
        <taxon>Nicotianeae</taxon>
        <taxon>Nicotiana</taxon>
    </lineage>
</organism>
<dbReference type="GO" id="GO:0009860">
    <property type="term" value="P:pollen tube growth"/>
    <property type="evidence" value="ECO:0000318"/>
    <property type="project" value="GO_Central"/>
</dbReference>
<dbReference type="InterPro" id="IPR044509">
    <property type="entry name" value="RIC2/4"/>
</dbReference>
<feature type="domain" description="CRIB" evidence="1">
    <location>
        <begin position="109"/>
        <end position="122"/>
    </location>
</feature>
<evidence type="ECO:0000259" key="1">
    <source>
        <dbReference type="PROSITE" id="PS50108"/>
    </source>
</evidence>
<dbReference type="InterPro" id="IPR000095">
    <property type="entry name" value="CRIB_dom"/>
</dbReference>
<reference evidence="2" key="1">
    <citation type="submission" date="2025-08" db="UniProtKB">
        <authorList>
            <consortium name="RefSeq"/>
        </authorList>
    </citation>
    <scope>IDENTIFICATION</scope>
</reference>
<gene>
    <name evidence="2" type="primary">LOC107764555</name>
</gene>
<proteinExistence type="predicted"/>
<dbReference type="KEGG" id="nta:107764555"/>
<dbReference type="RefSeq" id="XP_016438632.1">
    <property type="nucleotide sequence ID" value="XM_016583146.1"/>
</dbReference>
<protein>
    <submittedName>
        <fullName evidence="2">CRIB domain-containing protein RIC4-like</fullName>
    </submittedName>
</protein>
<dbReference type="OMA" id="VPCSFSC"/>
<dbReference type="OrthoDB" id="678664at2759"/>
<accession>A0A1S3XFH6</accession>
<dbReference type="PANTHER" id="PTHR46931:SF13">
    <property type="entry name" value="CRIB DOMAIN-CONTAINING PROTEIN RIC4-LIKE"/>
    <property type="match status" value="1"/>
</dbReference>
<name>A0A1S3XFH6_TOBAC</name>
<dbReference type="STRING" id="4097.A0A1S3XFH6"/>
<dbReference type="AlphaFoldDB" id="A0A1S3XFH6"/>
<dbReference type="PROSITE" id="PS50108">
    <property type="entry name" value="CRIB"/>
    <property type="match status" value="1"/>
</dbReference>
<dbReference type="PANTHER" id="PTHR46931">
    <property type="entry name" value="CRIB DOMAIN-CONTAINING PROTEIN RIC2"/>
    <property type="match status" value="1"/>
</dbReference>
<sequence length="170" mass="18793">MKDRSMEKFVVFPFSIGCGSESSVAVAKASSSQPAAENMKSSVLSQVPTKRQVGEESSSKVKINGFWGYYLARRQFSQGVQTLKRSFKGFSQLFVYKEEIEEVEMEMEIGNPTDVKHVTHIGYDGSTKIINPINGWDNSKSPDLLSFPNSISIKQFDLAMASQAGGSSRF</sequence>